<dbReference type="STRING" id="471223.GWCH70_2280"/>
<accession>C5D432</accession>
<proteinExistence type="predicted"/>
<organism evidence="1">
    <name type="scientific">Geobacillus sp. (strain WCH70)</name>
    <dbReference type="NCBI Taxonomy" id="471223"/>
    <lineage>
        <taxon>Bacteria</taxon>
        <taxon>Bacillati</taxon>
        <taxon>Bacillota</taxon>
        <taxon>Bacilli</taxon>
        <taxon>Bacillales</taxon>
        <taxon>Anoxybacillaceae</taxon>
        <taxon>Geobacillus</taxon>
    </lineage>
</organism>
<reference evidence="1" key="1">
    <citation type="submission" date="2009-06" db="EMBL/GenBank/DDBJ databases">
        <title>Complete sequence of chromosome of Geopacillus sp. WCH70.</title>
        <authorList>
            <consortium name="US DOE Joint Genome Institute"/>
            <person name="Lucas S."/>
            <person name="Copeland A."/>
            <person name="Lapidus A."/>
            <person name="Glavina del Rio T."/>
            <person name="Dalin E."/>
            <person name="Tice H."/>
            <person name="Bruce D."/>
            <person name="Goodwin L."/>
            <person name="Pitluck S."/>
            <person name="Chertkov O."/>
            <person name="Brettin T."/>
            <person name="Detter J.C."/>
            <person name="Han C."/>
            <person name="Larimer F."/>
            <person name="Land M."/>
            <person name="Hauser L."/>
            <person name="Kyrpides N."/>
            <person name="Mikhailova N."/>
            <person name="Brumm P."/>
            <person name="Mead D.A."/>
            <person name="Richardson P."/>
        </authorList>
    </citation>
    <scope>NUCLEOTIDE SEQUENCE [LARGE SCALE GENOMIC DNA]</scope>
    <source>
        <strain evidence="1">WCH70</strain>
    </source>
</reference>
<dbReference type="EMBL" id="CP001638">
    <property type="protein sequence ID" value="ACS24988.1"/>
    <property type="molecule type" value="Genomic_DNA"/>
</dbReference>
<dbReference type="AlphaFoldDB" id="C5D432"/>
<evidence type="ECO:0000313" key="1">
    <source>
        <dbReference type="EMBL" id="ACS24988.1"/>
    </source>
</evidence>
<dbReference type="KEGG" id="gwc:GWCH70_2280"/>
<gene>
    <name evidence="1" type="ordered locus">GWCH70_2280</name>
</gene>
<protein>
    <submittedName>
        <fullName evidence="1">Uncharacterized protein</fullName>
    </submittedName>
</protein>
<name>C5D432_GEOSW</name>
<sequence>MNNDVILNKISVIERCIKRINEEYDNNPKNLQSPETRTSFFQKHYVRGKLF</sequence>
<dbReference type="HOGENOM" id="CLU_3099283_0_0_9"/>